<keyword evidence="2" id="KW-1185">Reference proteome</keyword>
<dbReference type="GeneID" id="5076587"/>
<evidence type="ECO:0000313" key="2">
    <source>
        <dbReference type="Proteomes" id="UP000001305"/>
    </source>
</evidence>
<name>Q52PN5_9CAUD</name>
<protein>
    <submittedName>
        <fullName evidence="1">Uncharacterized protein</fullName>
    </submittedName>
</protein>
<evidence type="ECO:0000313" key="1">
    <source>
        <dbReference type="EMBL" id="AAX84878.1"/>
    </source>
</evidence>
<organism evidence="1 2">
    <name type="scientific">Xanthomonas phage Xp15</name>
    <dbReference type="NCBI Taxonomy" id="322855"/>
    <lineage>
        <taxon>Viruses</taxon>
        <taxon>Duplodnaviria</taxon>
        <taxon>Heunggongvirae</taxon>
        <taxon>Uroviricota</taxon>
        <taxon>Caudoviricetes</taxon>
        <taxon>Alachuavirus</taxon>
        <taxon>Alachuavirus Xp15</taxon>
    </lineage>
</organism>
<dbReference type="Proteomes" id="UP000001305">
    <property type="component" value="Segment"/>
</dbReference>
<reference evidence="1 2" key="1">
    <citation type="submission" date="2005-03" db="EMBL/GenBank/DDBJ databases">
        <title>Sequencing of bacteriophage Xp15 from Xanthomonas campestris pv. pelargonii and identification of the lysis genes.</title>
        <authorList>
            <person name="Ramadugu C."/>
            <person name="Gabriel D.W."/>
        </authorList>
    </citation>
    <scope>NUCLEOTIDE SEQUENCE [LARGE SCALE GENOMIC DNA]</scope>
</reference>
<dbReference type="EMBL" id="AY986977">
    <property type="protein sequence ID" value="AAX84878.1"/>
    <property type="molecule type" value="Genomic_DNA"/>
</dbReference>
<dbReference type="KEGG" id="vg:5076587"/>
<accession>Q52PN5</accession>
<sequence length="148" mass="17114">MSEDKVAKVTYPDVPEDINFNTISQAVEVYVATRDQLAAERKAYNSYELRAKAYMERISMYLRDKADEMGVDSFKTQAGTAYRSVKTQYRVGSFDQFVEWMKATENFHCLEKRAAKNAVKEIHEETGEVPPGLEFYSEVEFDVRRPSK</sequence>
<proteinExistence type="predicted"/>
<dbReference type="RefSeq" id="YP_239309.1">
    <property type="nucleotide sequence ID" value="NC_007024.1"/>
</dbReference>